<keyword evidence="1 6" id="KW-0732">Signal</keyword>
<sequence>MRTRLTLPLLALMMSLMLSACGFKLRGLYEVPEALRQVALVSASQQPSQLEPELRRALEINGISILGSTRYQLEILSERHTRRTATLTGDADADEYELRSEVRFRVIDRQRDGLELIPERTLMTERVYTNQRDNITASSSQESLIRHQMQQDLAQQIVRQYLSIKTDA</sequence>
<comment type="subunit">
    <text evidence="6">Component of the lipopolysaccharide transport and assembly complex. Interacts with LptD.</text>
</comment>
<evidence type="ECO:0000313" key="8">
    <source>
        <dbReference type="Proteomes" id="UP001499915"/>
    </source>
</evidence>
<evidence type="ECO:0000256" key="3">
    <source>
        <dbReference type="ARBA" id="ARBA00023139"/>
    </source>
</evidence>
<evidence type="ECO:0000256" key="1">
    <source>
        <dbReference type="ARBA" id="ARBA00022729"/>
    </source>
</evidence>
<dbReference type="RefSeq" id="WP_343806391.1">
    <property type="nucleotide sequence ID" value="NZ_BAAAET010000003.1"/>
</dbReference>
<dbReference type="Gene3D" id="3.30.160.150">
    <property type="entry name" value="Lipoprotein like domain"/>
    <property type="match status" value="1"/>
</dbReference>
<comment type="similarity">
    <text evidence="6">Belongs to the LptE lipoprotein family.</text>
</comment>
<dbReference type="Pfam" id="PF04390">
    <property type="entry name" value="LptE"/>
    <property type="match status" value="1"/>
</dbReference>
<dbReference type="EMBL" id="BAAAET010000003">
    <property type="protein sequence ID" value="GAA0695960.1"/>
    <property type="molecule type" value="Genomic_DNA"/>
</dbReference>
<evidence type="ECO:0000256" key="5">
    <source>
        <dbReference type="ARBA" id="ARBA00023288"/>
    </source>
</evidence>
<comment type="caution">
    <text evidence="7">The sequence shown here is derived from an EMBL/GenBank/DDBJ whole genome shotgun (WGS) entry which is preliminary data.</text>
</comment>
<dbReference type="Proteomes" id="UP001499915">
    <property type="component" value="Unassembled WGS sequence"/>
</dbReference>
<evidence type="ECO:0000256" key="4">
    <source>
        <dbReference type="ARBA" id="ARBA00023237"/>
    </source>
</evidence>
<evidence type="ECO:0000256" key="6">
    <source>
        <dbReference type="HAMAP-Rule" id="MF_01186"/>
    </source>
</evidence>
<dbReference type="PANTHER" id="PTHR38098">
    <property type="entry name" value="LPS-ASSEMBLY LIPOPROTEIN LPTE"/>
    <property type="match status" value="1"/>
</dbReference>
<keyword evidence="5 6" id="KW-0449">Lipoprotein</keyword>
<proteinExistence type="inferred from homology"/>
<comment type="function">
    <text evidence="6">Together with LptD, is involved in the assembly of lipopolysaccharide (LPS) at the surface of the outer membrane. Required for the proper assembly of LptD. Binds LPS and may serve as the LPS recognition site at the outer membrane.</text>
</comment>
<accession>A0ABP3TEM8</accession>
<keyword evidence="3 6" id="KW-0564">Palmitate</keyword>
<gene>
    <name evidence="6" type="primary">lptE</name>
    <name evidence="7" type="ORF">GCM10009104_24820</name>
</gene>
<keyword evidence="4 6" id="KW-0998">Cell outer membrane</keyword>
<keyword evidence="2 6" id="KW-0472">Membrane</keyword>
<evidence type="ECO:0000313" key="7">
    <source>
        <dbReference type="EMBL" id="GAA0695960.1"/>
    </source>
</evidence>
<name>A0ABP3TEM8_9GAMM</name>
<protein>
    <recommendedName>
        <fullName evidence="6">LPS-assembly lipoprotein LptE</fullName>
    </recommendedName>
</protein>
<keyword evidence="8" id="KW-1185">Reference proteome</keyword>
<organism evidence="7 8">
    <name type="scientific">Marinobacterium maritimum</name>
    <dbReference type="NCBI Taxonomy" id="500162"/>
    <lineage>
        <taxon>Bacteria</taxon>
        <taxon>Pseudomonadati</taxon>
        <taxon>Pseudomonadota</taxon>
        <taxon>Gammaproteobacteria</taxon>
        <taxon>Oceanospirillales</taxon>
        <taxon>Oceanospirillaceae</taxon>
        <taxon>Marinobacterium</taxon>
    </lineage>
</organism>
<dbReference type="HAMAP" id="MF_01186">
    <property type="entry name" value="LPS_assembly_LptE"/>
    <property type="match status" value="1"/>
</dbReference>
<dbReference type="PANTHER" id="PTHR38098:SF1">
    <property type="entry name" value="LPS-ASSEMBLY LIPOPROTEIN LPTE"/>
    <property type="match status" value="1"/>
</dbReference>
<evidence type="ECO:0000256" key="2">
    <source>
        <dbReference type="ARBA" id="ARBA00023136"/>
    </source>
</evidence>
<comment type="subcellular location">
    <subcellularLocation>
        <location evidence="6">Cell outer membrane</location>
        <topology evidence="6">Lipid-anchor</topology>
    </subcellularLocation>
</comment>
<dbReference type="PROSITE" id="PS51257">
    <property type="entry name" value="PROKAR_LIPOPROTEIN"/>
    <property type="match status" value="1"/>
</dbReference>
<reference evidence="8" key="1">
    <citation type="journal article" date="2019" name="Int. J. Syst. Evol. Microbiol.">
        <title>The Global Catalogue of Microorganisms (GCM) 10K type strain sequencing project: providing services to taxonomists for standard genome sequencing and annotation.</title>
        <authorList>
            <consortium name="The Broad Institute Genomics Platform"/>
            <consortium name="The Broad Institute Genome Sequencing Center for Infectious Disease"/>
            <person name="Wu L."/>
            <person name="Ma J."/>
        </authorList>
    </citation>
    <scope>NUCLEOTIDE SEQUENCE [LARGE SCALE GENOMIC DNA]</scope>
    <source>
        <strain evidence="8">JCM 15134</strain>
    </source>
</reference>
<dbReference type="InterPro" id="IPR007485">
    <property type="entry name" value="LPS_assembly_LptE"/>
</dbReference>